<dbReference type="InterPro" id="IPR020846">
    <property type="entry name" value="MFS_dom"/>
</dbReference>
<dbReference type="Gene3D" id="1.20.1250.20">
    <property type="entry name" value="MFS general substrate transporter like domains"/>
    <property type="match status" value="2"/>
</dbReference>
<evidence type="ECO:0000256" key="3">
    <source>
        <dbReference type="ARBA" id="ARBA00023136"/>
    </source>
</evidence>
<dbReference type="SUPFAM" id="SSF103473">
    <property type="entry name" value="MFS general substrate transporter"/>
    <property type="match status" value="1"/>
</dbReference>
<feature type="transmembrane region" description="Helical" evidence="4">
    <location>
        <begin position="51"/>
        <end position="70"/>
    </location>
</feature>
<sequence>MHSYRDGAHAPWQIAIGACLALIVGNGPVMQFTFGVLIIPLSEALGTDRGSISTALLVGLVTTGVATPWIGRLMDRHGVRRVGSFCILAFALLMAACGWLAHSVATLILLYFLAGVFAAGQTPLAYSKAITAAFDRQRGLALGVAAAGVGLGTMLMPMVAQWLLNQFGWRGAYVGLGAITALIALPAFRLMVVPRAGSGAACVSAVSAQADAAEAAALPGWSARQARSSGIFWTMAGAFFLVALAVSGTIAHIVPLLVDRGVSPQAAATAISTAGLSLLVGRIFAGWMLDRCPAPHVAILFFCLPLAGQALLLLDHGASAGLMAAVLIGLGLGAEIDLIAFMQSRYFGRRAFGEIYGYFFAIFMFASGFGPFLMGQAFRVSGSYEPFLLVSMAGLAVACLLMVMLSRRPERVASVDMA</sequence>
<evidence type="ECO:0000259" key="5">
    <source>
        <dbReference type="PROSITE" id="PS50850"/>
    </source>
</evidence>
<dbReference type="AlphaFoldDB" id="A0A7W9WNJ4"/>
<gene>
    <name evidence="6" type="ORF">HNR28_001502</name>
</gene>
<dbReference type="InterPro" id="IPR011701">
    <property type="entry name" value="MFS"/>
</dbReference>
<keyword evidence="1 4" id="KW-0812">Transmembrane</keyword>
<feature type="transmembrane region" description="Helical" evidence="4">
    <location>
        <begin position="297"/>
        <end position="314"/>
    </location>
</feature>
<dbReference type="PROSITE" id="PS51257">
    <property type="entry name" value="PROKAR_LIPOPROTEIN"/>
    <property type="match status" value="1"/>
</dbReference>
<feature type="transmembrane region" description="Helical" evidence="4">
    <location>
        <begin position="139"/>
        <end position="164"/>
    </location>
</feature>
<dbReference type="PANTHER" id="PTHR11360">
    <property type="entry name" value="MONOCARBOXYLATE TRANSPORTER"/>
    <property type="match status" value="1"/>
</dbReference>
<evidence type="ECO:0000313" key="6">
    <source>
        <dbReference type="EMBL" id="MBB6083464.1"/>
    </source>
</evidence>
<keyword evidence="3 4" id="KW-0472">Membrane</keyword>
<dbReference type="PANTHER" id="PTHR11360:SF284">
    <property type="entry name" value="EG:103B4.3 PROTEIN-RELATED"/>
    <property type="match status" value="1"/>
</dbReference>
<feature type="domain" description="Major facilitator superfamily (MFS) profile" evidence="5">
    <location>
        <begin position="14"/>
        <end position="411"/>
    </location>
</feature>
<dbReference type="EMBL" id="JACHIB010000007">
    <property type="protein sequence ID" value="MBB6083464.1"/>
    <property type="molecule type" value="Genomic_DNA"/>
</dbReference>
<protein>
    <submittedName>
        <fullName evidence="6">MFS family permease</fullName>
    </submittedName>
</protein>
<feature type="transmembrane region" description="Helical" evidence="4">
    <location>
        <begin position="12"/>
        <end position="39"/>
    </location>
</feature>
<dbReference type="Proteomes" id="UP000541136">
    <property type="component" value="Unassembled WGS sequence"/>
</dbReference>
<accession>A0A7W9WNJ4</accession>
<feature type="transmembrane region" description="Helical" evidence="4">
    <location>
        <begin position="355"/>
        <end position="374"/>
    </location>
</feature>
<reference evidence="6 7" key="1">
    <citation type="submission" date="2020-08" db="EMBL/GenBank/DDBJ databases">
        <title>Genomic Encyclopedia of Type Strains, Phase IV (KMG-IV): sequencing the most valuable type-strain genomes for metagenomic binning, comparative biology and taxonomic classification.</title>
        <authorList>
            <person name="Goeker M."/>
        </authorList>
    </citation>
    <scope>NUCLEOTIDE SEQUENCE [LARGE SCALE GENOMIC DNA]</scope>
    <source>
        <strain evidence="6 7">DSM 12141</strain>
    </source>
</reference>
<proteinExistence type="predicted"/>
<feature type="transmembrane region" description="Helical" evidence="4">
    <location>
        <begin position="266"/>
        <end position="285"/>
    </location>
</feature>
<dbReference type="GO" id="GO:0022857">
    <property type="term" value="F:transmembrane transporter activity"/>
    <property type="evidence" value="ECO:0007669"/>
    <property type="project" value="InterPro"/>
</dbReference>
<evidence type="ECO:0000256" key="2">
    <source>
        <dbReference type="ARBA" id="ARBA00022989"/>
    </source>
</evidence>
<feature type="transmembrane region" description="Helical" evidence="4">
    <location>
        <begin position="82"/>
        <end position="102"/>
    </location>
</feature>
<feature type="transmembrane region" description="Helical" evidence="4">
    <location>
        <begin position="170"/>
        <end position="188"/>
    </location>
</feature>
<evidence type="ECO:0000256" key="1">
    <source>
        <dbReference type="ARBA" id="ARBA00022692"/>
    </source>
</evidence>
<dbReference type="InterPro" id="IPR036259">
    <property type="entry name" value="MFS_trans_sf"/>
</dbReference>
<dbReference type="PROSITE" id="PS50850">
    <property type="entry name" value="MFS"/>
    <property type="match status" value="1"/>
</dbReference>
<dbReference type="CDD" id="cd17355">
    <property type="entry name" value="MFS_YcxA_like"/>
    <property type="match status" value="1"/>
</dbReference>
<evidence type="ECO:0000256" key="4">
    <source>
        <dbReference type="SAM" id="Phobius"/>
    </source>
</evidence>
<dbReference type="Pfam" id="PF07690">
    <property type="entry name" value="MFS_1"/>
    <property type="match status" value="1"/>
</dbReference>
<feature type="transmembrane region" description="Helical" evidence="4">
    <location>
        <begin position="320"/>
        <end position="343"/>
    </location>
</feature>
<evidence type="ECO:0000313" key="7">
    <source>
        <dbReference type="Proteomes" id="UP000541136"/>
    </source>
</evidence>
<feature type="transmembrane region" description="Helical" evidence="4">
    <location>
        <begin position="231"/>
        <end position="254"/>
    </location>
</feature>
<dbReference type="RefSeq" id="WP_043680217.1">
    <property type="nucleotide sequence ID" value="NZ_JACHIB010000007.1"/>
</dbReference>
<keyword evidence="2 4" id="KW-1133">Transmembrane helix</keyword>
<feature type="transmembrane region" description="Helical" evidence="4">
    <location>
        <begin position="108"/>
        <end position="127"/>
    </location>
</feature>
<feature type="transmembrane region" description="Helical" evidence="4">
    <location>
        <begin position="386"/>
        <end position="405"/>
    </location>
</feature>
<comment type="caution">
    <text evidence="6">The sequence shown here is derived from an EMBL/GenBank/DDBJ whole genome shotgun (WGS) entry which is preliminary data.</text>
</comment>
<name>A0A7W9WNJ4_CASDE</name>
<organism evidence="6 7">
    <name type="scientific">Castellaniella defragrans</name>
    <name type="common">Alcaligenes defragrans</name>
    <dbReference type="NCBI Taxonomy" id="75697"/>
    <lineage>
        <taxon>Bacteria</taxon>
        <taxon>Pseudomonadati</taxon>
        <taxon>Pseudomonadota</taxon>
        <taxon>Betaproteobacteria</taxon>
        <taxon>Burkholderiales</taxon>
        <taxon>Alcaligenaceae</taxon>
        <taxon>Castellaniella</taxon>
    </lineage>
</organism>
<dbReference type="InterPro" id="IPR050327">
    <property type="entry name" value="Proton-linked_MCT"/>
</dbReference>